<organism evidence="2 3">
    <name type="scientific">Vagococcus humatus</name>
    <dbReference type="NCBI Taxonomy" id="1889241"/>
    <lineage>
        <taxon>Bacteria</taxon>
        <taxon>Bacillati</taxon>
        <taxon>Bacillota</taxon>
        <taxon>Bacilli</taxon>
        <taxon>Lactobacillales</taxon>
        <taxon>Enterococcaceae</taxon>
        <taxon>Vagococcus</taxon>
    </lineage>
</organism>
<dbReference type="InterPro" id="IPR000905">
    <property type="entry name" value="Gcp-like_dom"/>
</dbReference>
<accession>A0A429Z8Q6</accession>
<keyword evidence="2" id="KW-0808">Transferase</keyword>
<dbReference type="Gene3D" id="3.30.420.40">
    <property type="match status" value="2"/>
</dbReference>
<evidence type="ECO:0000313" key="3">
    <source>
        <dbReference type="Proteomes" id="UP000277864"/>
    </source>
</evidence>
<dbReference type="GO" id="GO:0002949">
    <property type="term" value="P:tRNA threonylcarbamoyladenosine modification"/>
    <property type="evidence" value="ECO:0007669"/>
    <property type="project" value="InterPro"/>
</dbReference>
<dbReference type="AlphaFoldDB" id="A0A429Z8Q6"/>
<dbReference type="CDD" id="cd24032">
    <property type="entry name" value="ASKHA_NBD_TsaB"/>
    <property type="match status" value="1"/>
</dbReference>
<feature type="domain" description="Gcp-like" evidence="1">
    <location>
        <begin position="30"/>
        <end position="224"/>
    </location>
</feature>
<dbReference type="RefSeq" id="WP_125942677.1">
    <property type="nucleotide sequence ID" value="NZ_PXZH01000001.1"/>
</dbReference>
<dbReference type="Pfam" id="PF00814">
    <property type="entry name" value="TsaD"/>
    <property type="match status" value="1"/>
</dbReference>
<dbReference type="InterPro" id="IPR043129">
    <property type="entry name" value="ATPase_NBD"/>
</dbReference>
<dbReference type="SUPFAM" id="SSF53067">
    <property type="entry name" value="Actin-like ATPase domain"/>
    <property type="match status" value="2"/>
</dbReference>
<dbReference type="Proteomes" id="UP000277864">
    <property type="component" value="Unassembled WGS sequence"/>
</dbReference>
<reference evidence="2 3" key="1">
    <citation type="submission" date="2018-03" db="EMBL/GenBank/DDBJ databases">
        <authorList>
            <person name="Gulvik C.A."/>
        </authorList>
    </citation>
    <scope>NUCLEOTIDE SEQUENCE [LARGE SCALE GENOMIC DNA]</scope>
    <source>
        <strain evidence="2 3">JCM 31581</strain>
    </source>
</reference>
<dbReference type="OrthoDB" id="9784166at2"/>
<gene>
    <name evidence="2" type="primary">tsaB</name>
    <name evidence="2" type="ORF">C7P63_03000</name>
</gene>
<protein>
    <submittedName>
        <fullName evidence="2">tRNA (Adenosine(37)-N6)-threonylcarbamoyltransferase complex dimerization subunit type 1 TsaB</fullName>
    </submittedName>
</protein>
<evidence type="ECO:0000259" key="1">
    <source>
        <dbReference type="Pfam" id="PF00814"/>
    </source>
</evidence>
<proteinExistence type="predicted"/>
<dbReference type="NCBIfam" id="TIGR03725">
    <property type="entry name" value="T6A_YeaZ"/>
    <property type="match status" value="1"/>
</dbReference>
<name>A0A429Z8Q6_9ENTE</name>
<dbReference type="GO" id="GO:0016740">
    <property type="term" value="F:transferase activity"/>
    <property type="evidence" value="ECO:0007669"/>
    <property type="project" value="UniProtKB-KW"/>
</dbReference>
<dbReference type="PANTHER" id="PTHR11735">
    <property type="entry name" value="TRNA N6-ADENOSINE THREONYLCARBAMOYLTRANSFERASE"/>
    <property type="match status" value="1"/>
</dbReference>
<evidence type="ECO:0000313" key="2">
    <source>
        <dbReference type="EMBL" id="RST90062.1"/>
    </source>
</evidence>
<dbReference type="PANTHER" id="PTHR11735:SF11">
    <property type="entry name" value="TRNA THREONYLCARBAMOYLADENOSINE BIOSYNTHESIS PROTEIN TSAB"/>
    <property type="match status" value="1"/>
</dbReference>
<keyword evidence="3" id="KW-1185">Reference proteome</keyword>
<dbReference type="EMBL" id="PXZH01000001">
    <property type="protein sequence ID" value="RST90062.1"/>
    <property type="molecule type" value="Genomic_DNA"/>
</dbReference>
<sequence length="240" mass="26558">MKILSIDTSQQALGIALVEDGRPVASYVSLVNKNHSIRLMPGIECLMKEHGWSAKDLTRVVVAEGPGSYTGIRIGVTTAKTLAWTLGIELVGVSSLAAIAVNSQFSGLIVPLCDARRNNVYTGAYQWQNGELVSLLPDKHISLSAWLEELAEQDLPVQFIGVDVPVFEDTIHETFKHKQTEAHVLTNQLNPLGLAYLGSLKTPEADVENFTPKYLKRVEAEENWLKNHPDVTKQEYVKRI</sequence>
<dbReference type="GO" id="GO:0005829">
    <property type="term" value="C:cytosol"/>
    <property type="evidence" value="ECO:0007669"/>
    <property type="project" value="TreeGrafter"/>
</dbReference>
<comment type="caution">
    <text evidence="2">The sequence shown here is derived from an EMBL/GenBank/DDBJ whole genome shotgun (WGS) entry which is preliminary data.</text>
</comment>
<dbReference type="InterPro" id="IPR022496">
    <property type="entry name" value="T6A_TsaB"/>
</dbReference>